<feature type="compositionally biased region" description="Polar residues" evidence="1">
    <location>
        <begin position="257"/>
        <end position="269"/>
    </location>
</feature>
<feature type="compositionally biased region" description="Basic and acidic residues" evidence="1">
    <location>
        <begin position="214"/>
        <end position="235"/>
    </location>
</feature>
<feature type="compositionally biased region" description="Acidic residues" evidence="1">
    <location>
        <begin position="112"/>
        <end position="132"/>
    </location>
</feature>
<comment type="caution">
    <text evidence="2">The sequence shown here is derived from an EMBL/GenBank/DDBJ whole genome shotgun (WGS) entry which is preliminary data.</text>
</comment>
<dbReference type="AlphaFoldDB" id="A0A6L2L4F8"/>
<evidence type="ECO:0000313" key="2">
    <source>
        <dbReference type="EMBL" id="GEU56456.1"/>
    </source>
</evidence>
<sequence length="381" mass="42950">QKGKRVKRSAKKSSTTPTTGIVIREPPVETQSKRKEKSLRDVYKSHPSGSGSVAENPPSVDKITPPVTSEGTGDKPGVPDVTKDESTESESESWGNDEDDSNNEEDSKYDQQDNDDDEVKDVDDDEEDDDNNDDKSEDVSELKNDPLHTQVTTLVDDHLSTRMGATREEFMNFLSASLTDRITKQVKNQMPQILPEEVSNFAPPVIEKMIQESLDQRSRDDKDKDEGPSTRSDRGLKKRKTSKDAEPTTKFKVGDTDTPQDQEGNQGNDNYKPRTESASRRAWFTKPLRPAFRLLKGTRSNYAKLKYDFEECYKALSEKLDWENPEGADYPFDLSKPLPLITRGNRQSVPVEFFINNDLKYLQGGISTMTYTTSTTKTKAT</sequence>
<feature type="region of interest" description="Disordered" evidence="1">
    <location>
        <begin position="1"/>
        <end position="150"/>
    </location>
</feature>
<reference evidence="2" key="1">
    <citation type="journal article" date="2019" name="Sci. Rep.">
        <title>Draft genome of Tanacetum cinerariifolium, the natural source of mosquito coil.</title>
        <authorList>
            <person name="Yamashiro T."/>
            <person name="Shiraishi A."/>
            <person name="Satake H."/>
            <person name="Nakayama K."/>
        </authorList>
    </citation>
    <scope>NUCLEOTIDE SEQUENCE</scope>
</reference>
<organism evidence="2">
    <name type="scientific">Tanacetum cinerariifolium</name>
    <name type="common">Dalmatian daisy</name>
    <name type="synonym">Chrysanthemum cinerariifolium</name>
    <dbReference type="NCBI Taxonomy" id="118510"/>
    <lineage>
        <taxon>Eukaryota</taxon>
        <taxon>Viridiplantae</taxon>
        <taxon>Streptophyta</taxon>
        <taxon>Embryophyta</taxon>
        <taxon>Tracheophyta</taxon>
        <taxon>Spermatophyta</taxon>
        <taxon>Magnoliopsida</taxon>
        <taxon>eudicotyledons</taxon>
        <taxon>Gunneridae</taxon>
        <taxon>Pentapetalae</taxon>
        <taxon>asterids</taxon>
        <taxon>campanulids</taxon>
        <taxon>Asterales</taxon>
        <taxon>Asteraceae</taxon>
        <taxon>Asteroideae</taxon>
        <taxon>Anthemideae</taxon>
        <taxon>Anthemidinae</taxon>
        <taxon>Tanacetum</taxon>
    </lineage>
</organism>
<protein>
    <submittedName>
        <fullName evidence="2">Retrovirus-related Pol polyprotein from transposon TNT 1-94</fullName>
    </submittedName>
</protein>
<dbReference type="EMBL" id="BKCJ010003665">
    <property type="protein sequence ID" value="GEU56456.1"/>
    <property type="molecule type" value="Genomic_DNA"/>
</dbReference>
<evidence type="ECO:0000256" key="1">
    <source>
        <dbReference type="SAM" id="MobiDB-lite"/>
    </source>
</evidence>
<name>A0A6L2L4F8_TANCI</name>
<feature type="compositionally biased region" description="Basic residues" evidence="1">
    <location>
        <begin position="1"/>
        <end position="11"/>
    </location>
</feature>
<feature type="compositionally biased region" description="Basic and acidic residues" evidence="1">
    <location>
        <begin position="133"/>
        <end position="146"/>
    </location>
</feature>
<proteinExistence type="predicted"/>
<feature type="compositionally biased region" description="Basic and acidic residues" evidence="1">
    <location>
        <begin position="242"/>
        <end position="255"/>
    </location>
</feature>
<feature type="region of interest" description="Disordered" evidence="1">
    <location>
        <begin position="194"/>
        <end position="279"/>
    </location>
</feature>
<accession>A0A6L2L4F8</accession>
<feature type="compositionally biased region" description="Acidic residues" evidence="1">
    <location>
        <begin position="87"/>
        <end position="104"/>
    </location>
</feature>
<gene>
    <name evidence="2" type="ORF">Tci_028434</name>
</gene>
<feature type="non-terminal residue" evidence="2">
    <location>
        <position position="1"/>
    </location>
</feature>